<evidence type="ECO:0000313" key="2">
    <source>
        <dbReference type="EMBL" id="KPQ35636.1"/>
    </source>
</evidence>
<name>A0A0P7YZ46_9CYAN</name>
<evidence type="ECO:0000256" key="1">
    <source>
        <dbReference type="SAM" id="SignalP"/>
    </source>
</evidence>
<keyword evidence="1" id="KW-0732">Signal</keyword>
<sequence>MKAVRLLCAVGAIWSYSTMSAIASPKIASGDGVINAALSTCLTRTDAFVNTLDVSVERGEIVRTGYFGDGSFRILCYPNPYASSEQSLVVIFAAHESNLDVADAFVQIALSEIADPELALP</sequence>
<feature type="chain" id="PRO_5006146808" evidence="1">
    <location>
        <begin position="24"/>
        <end position="121"/>
    </location>
</feature>
<protein>
    <submittedName>
        <fullName evidence="2">Uncharacterized protein</fullName>
    </submittedName>
</protein>
<evidence type="ECO:0000313" key="3">
    <source>
        <dbReference type="Proteomes" id="UP000050465"/>
    </source>
</evidence>
<accession>A0A0P7YZ46</accession>
<organism evidence="2 3">
    <name type="scientific">Phormidesmis priestleyi Ana</name>
    <dbReference type="NCBI Taxonomy" id="1666911"/>
    <lineage>
        <taxon>Bacteria</taxon>
        <taxon>Bacillati</taxon>
        <taxon>Cyanobacteriota</taxon>
        <taxon>Cyanophyceae</taxon>
        <taxon>Leptolyngbyales</taxon>
        <taxon>Leptolyngbyaceae</taxon>
        <taxon>Phormidesmis</taxon>
    </lineage>
</organism>
<dbReference type="EMBL" id="LJZR01000011">
    <property type="protein sequence ID" value="KPQ35636.1"/>
    <property type="molecule type" value="Genomic_DNA"/>
</dbReference>
<gene>
    <name evidence="2" type="ORF">HLUCCA11_10320</name>
</gene>
<dbReference type="AlphaFoldDB" id="A0A0P7YZ46"/>
<reference evidence="2 3" key="1">
    <citation type="submission" date="2015-09" db="EMBL/GenBank/DDBJ databases">
        <title>Identification and resolution of microdiversity through metagenomic sequencing of parallel consortia.</title>
        <authorList>
            <person name="Nelson W.C."/>
            <person name="Romine M.F."/>
            <person name="Lindemann S.R."/>
        </authorList>
    </citation>
    <scope>NUCLEOTIDE SEQUENCE [LARGE SCALE GENOMIC DNA]</scope>
    <source>
        <strain evidence="2">Ana</strain>
    </source>
</reference>
<proteinExistence type="predicted"/>
<feature type="signal peptide" evidence="1">
    <location>
        <begin position="1"/>
        <end position="23"/>
    </location>
</feature>
<comment type="caution">
    <text evidence="2">The sequence shown here is derived from an EMBL/GenBank/DDBJ whole genome shotgun (WGS) entry which is preliminary data.</text>
</comment>
<dbReference type="Proteomes" id="UP000050465">
    <property type="component" value="Unassembled WGS sequence"/>
</dbReference>